<evidence type="ECO:0000313" key="3">
    <source>
        <dbReference type="Proteomes" id="UP001642409"/>
    </source>
</evidence>
<evidence type="ECO:0000313" key="1">
    <source>
        <dbReference type="EMBL" id="CAI9924192.1"/>
    </source>
</evidence>
<evidence type="ECO:0000313" key="2">
    <source>
        <dbReference type="EMBL" id="CAL6106301.1"/>
    </source>
</evidence>
<keyword evidence="3" id="KW-1185">Reference proteome</keyword>
<reference evidence="1" key="1">
    <citation type="submission" date="2023-06" db="EMBL/GenBank/DDBJ databases">
        <authorList>
            <person name="Kurt Z."/>
        </authorList>
    </citation>
    <scope>NUCLEOTIDE SEQUENCE</scope>
</reference>
<dbReference type="EMBL" id="CAXDID020000609">
    <property type="protein sequence ID" value="CAL6106301.1"/>
    <property type="molecule type" value="Genomic_DNA"/>
</dbReference>
<dbReference type="AlphaFoldDB" id="A0AA86TRP8"/>
<name>A0AA86TRP8_9EUKA</name>
<gene>
    <name evidence="1" type="ORF">HINF_LOCUS11837</name>
    <name evidence="2" type="ORF">HINF_LOCUS73675</name>
</gene>
<reference evidence="2 3" key="2">
    <citation type="submission" date="2024-07" db="EMBL/GenBank/DDBJ databases">
        <authorList>
            <person name="Akdeniz Z."/>
        </authorList>
    </citation>
    <scope>NUCLEOTIDE SEQUENCE [LARGE SCALE GENOMIC DNA]</scope>
</reference>
<organism evidence="1">
    <name type="scientific">Hexamita inflata</name>
    <dbReference type="NCBI Taxonomy" id="28002"/>
    <lineage>
        <taxon>Eukaryota</taxon>
        <taxon>Metamonada</taxon>
        <taxon>Diplomonadida</taxon>
        <taxon>Hexamitidae</taxon>
        <taxon>Hexamitinae</taxon>
        <taxon>Hexamita</taxon>
    </lineage>
</organism>
<sequence>MLNKHQAQLSHSQVTNIMCLKNLSLYKLELLKRDFTYQTIEGLIAGLIATFDDCQELSSLIYQDMPRNFSFRNRCRAIFSYLGLIQRLIIKDFSVQQQFIIIEMKQLLYSLVGLIFVT</sequence>
<accession>A0AA86TRP8</accession>
<dbReference type="Proteomes" id="UP001642409">
    <property type="component" value="Unassembled WGS sequence"/>
</dbReference>
<comment type="caution">
    <text evidence="1">The sequence shown here is derived from an EMBL/GenBank/DDBJ whole genome shotgun (WGS) entry which is preliminary data.</text>
</comment>
<dbReference type="EMBL" id="CATOUU010000307">
    <property type="protein sequence ID" value="CAI9924192.1"/>
    <property type="molecule type" value="Genomic_DNA"/>
</dbReference>
<protein>
    <submittedName>
        <fullName evidence="2">Hypothetical_protein</fullName>
    </submittedName>
</protein>
<proteinExistence type="predicted"/>